<gene>
    <name evidence="7" type="ORF">BQ8482_350235</name>
</gene>
<keyword evidence="4 7" id="KW-0418">Kinase</keyword>
<dbReference type="Proteomes" id="UP000245698">
    <property type="component" value="Unassembled WGS sequence"/>
</dbReference>
<dbReference type="EMBL" id="FUIG01000043">
    <property type="protein sequence ID" value="SJM33591.1"/>
    <property type="molecule type" value="Genomic_DNA"/>
</dbReference>
<dbReference type="CDD" id="cd01166">
    <property type="entry name" value="KdgK"/>
    <property type="match status" value="1"/>
</dbReference>
<dbReference type="InterPro" id="IPR029056">
    <property type="entry name" value="Ribokinase-like"/>
</dbReference>
<evidence type="ECO:0000313" key="7">
    <source>
        <dbReference type="EMBL" id="SJM33591.1"/>
    </source>
</evidence>
<dbReference type="InterPro" id="IPR011611">
    <property type="entry name" value="PfkB_dom"/>
</dbReference>
<evidence type="ECO:0000256" key="3">
    <source>
        <dbReference type="ARBA" id="ARBA00022741"/>
    </source>
</evidence>
<dbReference type="AlphaFoldDB" id="A0A2P9AR06"/>
<dbReference type="InterPro" id="IPR002173">
    <property type="entry name" value="Carboh/pur_kinase_PfkB_CS"/>
</dbReference>
<proteinExistence type="inferred from homology"/>
<evidence type="ECO:0000256" key="1">
    <source>
        <dbReference type="ARBA" id="ARBA00010688"/>
    </source>
</evidence>
<comment type="similarity">
    <text evidence="1">Belongs to the carbohydrate kinase PfkB family.</text>
</comment>
<organism evidence="7 8">
    <name type="scientific">Mesorhizobium delmotii</name>
    <dbReference type="NCBI Taxonomy" id="1631247"/>
    <lineage>
        <taxon>Bacteria</taxon>
        <taxon>Pseudomonadati</taxon>
        <taxon>Pseudomonadota</taxon>
        <taxon>Alphaproteobacteria</taxon>
        <taxon>Hyphomicrobiales</taxon>
        <taxon>Phyllobacteriaceae</taxon>
        <taxon>Mesorhizobium</taxon>
    </lineage>
</organism>
<feature type="domain" description="Carbohydrate kinase PfkB" evidence="6">
    <location>
        <begin position="75"/>
        <end position="327"/>
    </location>
</feature>
<evidence type="ECO:0000256" key="2">
    <source>
        <dbReference type="ARBA" id="ARBA00022679"/>
    </source>
</evidence>
<accession>A0A2P9AR06</accession>
<keyword evidence="8" id="KW-1185">Reference proteome</keyword>
<reference evidence="8" key="1">
    <citation type="submission" date="2016-12" db="EMBL/GenBank/DDBJ databases">
        <authorList>
            <person name="Brunel B."/>
        </authorList>
    </citation>
    <scope>NUCLEOTIDE SEQUENCE [LARGE SCALE GENOMIC DNA]</scope>
</reference>
<dbReference type="InterPro" id="IPR050306">
    <property type="entry name" value="PfkB_Carbo_kinase"/>
</dbReference>
<dbReference type="PANTHER" id="PTHR43085">
    <property type="entry name" value="HEXOKINASE FAMILY MEMBER"/>
    <property type="match status" value="1"/>
</dbReference>
<dbReference type="PANTHER" id="PTHR43085:SF1">
    <property type="entry name" value="PSEUDOURIDINE KINASE-RELATED"/>
    <property type="match status" value="1"/>
</dbReference>
<keyword evidence="5" id="KW-0067">ATP-binding</keyword>
<evidence type="ECO:0000256" key="4">
    <source>
        <dbReference type="ARBA" id="ARBA00022777"/>
    </source>
</evidence>
<keyword evidence="3" id="KW-0547">Nucleotide-binding</keyword>
<sequence length="345" mass="36058">MGEFEIHVTRKVLARFIRSEAGAKRREGFREMRKLVSAGEILVEIMAERIGQSFLEPGPLLGPYPSGAPAIFIGQAAALGQPAGLIGAVGDDDFGRLNIDRLRALGADVSAIAVHTGHATGTAFVTYRADASRHFVFNIRNSASGLIETDAAATNLLACADHVHVMGSSLFSDRAIAVALSAIETVKAKGGTVSFDPNIRREIMQASGMRAALDHVLARADIFLPSGEELFLFSSAKDEKGAADELLARGLSCIVLKKGAAGAVYHDHHGAVASSGFAVDEVDPTGAGDCFGAAFVSFWLRGAAPAEALRIANACGALAVTRKGPMEGIFPLEAVEAFIATGNTQ</sequence>
<dbReference type="GO" id="GO:0005524">
    <property type="term" value="F:ATP binding"/>
    <property type="evidence" value="ECO:0007669"/>
    <property type="project" value="UniProtKB-KW"/>
</dbReference>
<protein>
    <submittedName>
        <fullName evidence="7">Fructokinase</fullName>
    </submittedName>
</protein>
<dbReference type="PROSITE" id="PS00584">
    <property type="entry name" value="PFKB_KINASES_2"/>
    <property type="match status" value="1"/>
</dbReference>
<dbReference type="SUPFAM" id="SSF53613">
    <property type="entry name" value="Ribokinase-like"/>
    <property type="match status" value="1"/>
</dbReference>
<dbReference type="Pfam" id="PF00294">
    <property type="entry name" value="PfkB"/>
    <property type="match status" value="1"/>
</dbReference>
<keyword evidence="2" id="KW-0808">Transferase</keyword>
<evidence type="ECO:0000313" key="8">
    <source>
        <dbReference type="Proteomes" id="UP000245698"/>
    </source>
</evidence>
<dbReference type="Gene3D" id="3.40.1190.20">
    <property type="match status" value="1"/>
</dbReference>
<name>A0A2P9AR06_9HYPH</name>
<evidence type="ECO:0000259" key="6">
    <source>
        <dbReference type="Pfam" id="PF00294"/>
    </source>
</evidence>
<evidence type="ECO:0000256" key="5">
    <source>
        <dbReference type="ARBA" id="ARBA00022840"/>
    </source>
</evidence>
<dbReference type="GO" id="GO:0016301">
    <property type="term" value="F:kinase activity"/>
    <property type="evidence" value="ECO:0007669"/>
    <property type="project" value="UniProtKB-KW"/>
</dbReference>